<feature type="signal peptide" evidence="1">
    <location>
        <begin position="1"/>
        <end position="24"/>
    </location>
</feature>
<organism evidence="2 3">
    <name type="scientific">Hymenobacter ruricola</name>
    <dbReference type="NCBI Taxonomy" id="2791023"/>
    <lineage>
        <taxon>Bacteria</taxon>
        <taxon>Pseudomonadati</taxon>
        <taxon>Bacteroidota</taxon>
        <taxon>Cytophagia</taxon>
        <taxon>Cytophagales</taxon>
        <taxon>Hymenobacteraceae</taxon>
        <taxon>Hymenobacter</taxon>
    </lineage>
</organism>
<keyword evidence="1" id="KW-0732">Signal</keyword>
<accession>A0ABS0I496</accession>
<keyword evidence="3" id="KW-1185">Reference proteome</keyword>
<sequence>MAVTFTSRLVNKMVAVGLAATATACQHTAPPVAKAVTQAPAATVASPEIPATQPEMSLAADSLTPEMRATLQQVNLSKLFLAPESQSAGFKMALDGFFGTNPQRLSLAILQASRDSLQPEVIHVTGKARNQKQVTNFTGEIRLTGLVDYYDQSLLLSQGGAGFIQDTTSEAGNITNARAYAASATFHFVGQAPATYALNGHAFLDFWLMDNGTVGQVTTPGEGIVLEKAATKGSGLLFKGNWQDAKTSTSPSFVVCRDVFLLSPGFIKDFGIGDRGAQVNPKYAKLGWSSYWETDEWWAESPKPKLSL</sequence>
<protein>
    <submittedName>
        <fullName evidence="2">Uncharacterized protein</fullName>
    </submittedName>
</protein>
<comment type="caution">
    <text evidence="2">The sequence shown here is derived from an EMBL/GenBank/DDBJ whole genome shotgun (WGS) entry which is preliminary data.</text>
</comment>
<reference evidence="2 3" key="1">
    <citation type="submission" date="2020-11" db="EMBL/GenBank/DDBJ databases">
        <authorList>
            <person name="Kim M.K."/>
        </authorList>
    </citation>
    <scope>NUCLEOTIDE SEQUENCE [LARGE SCALE GENOMIC DNA]</scope>
    <source>
        <strain evidence="2 3">BT662</strain>
    </source>
</reference>
<gene>
    <name evidence="2" type="ORF">I2H31_09905</name>
</gene>
<dbReference type="Proteomes" id="UP000618931">
    <property type="component" value="Unassembled WGS sequence"/>
</dbReference>
<dbReference type="EMBL" id="JADQDM010000003">
    <property type="protein sequence ID" value="MBF9221417.1"/>
    <property type="molecule type" value="Genomic_DNA"/>
</dbReference>
<evidence type="ECO:0000313" key="3">
    <source>
        <dbReference type="Proteomes" id="UP000618931"/>
    </source>
</evidence>
<feature type="chain" id="PRO_5045558284" evidence="1">
    <location>
        <begin position="25"/>
        <end position="308"/>
    </location>
</feature>
<evidence type="ECO:0000313" key="2">
    <source>
        <dbReference type="EMBL" id="MBF9221417.1"/>
    </source>
</evidence>
<dbReference type="RefSeq" id="WP_196292861.1">
    <property type="nucleotide sequence ID" value="NZ_JADQDM010000003.1"/>
</dbReference>
<proteinExistence type="predicted"/>
<name>A0ABS0I496_9BACT</name>
<evidence type="ECO:0000256" key="1">
    <source>
        <dbReference type="SAM" id="SignalP"/>
    </source>
</evidence>